<sequence>IGDIQALEANVETIARTVHDLVISKPLTDYSQDERDRILSEAKTASRQDIKALSDKMFQDVQGLRLDMDQIEESVINGFASLTTTLGIDNPLRLYDKDADPADDDAAGDIGTSPMRSASLSKIDPFD</sequence>
<reference evidence="2" key="1">
    <citation type="submission" date="2015-04" db="EMBL/GenBank/DDBJ databases">
        <title>The genome sequence of the plant pathogenic Rhizarian Plasmodiophora brassicae reveals insights in its biotrophic life cycle and the origin of chitin synthesis.</title>
        <authorList>
            <person name="Schwelm A."/>
            <person name="Fogelqvist J."/>
            <person name="Knaust A."/>
            <person name="Julke S."/>
            <person name="Lilja T."/>
            <person name="Dhandapani V."/>
            <person name="Bonilla-Rosso G."/>
            <person name="Karlsson M."/>
            <person name="Shevchenko A."/>
            <person name="Choi S.R."/>
            <person name="Kim H.G."/>
            <person name="Park J.Y."/>
            <person name="Lim Y.P."/>
            <person name="Ludwig-Muller J."/>
            <person name="Dixelius C."/>
        </authorList>
    </citation>
    <scope>NUCLEOTIDE SEQUENCE</scope>
    <source>
        <tissue evidence="2">Potato root galls</tissue>
    </source>
</reference>
<name>A0A0H5QP95_9EUKA</name>
<protein>
    <submittedName>
        <fullName evidence="2">Uncharacterized protein</fullName>
    </submittedName>
</protein>
<dbReference type="AlphaFoldDB" id="A0A0H5QP95"/>
<accession>A0A0H5QP95</accession>
<evidence type="ECO:0000256" key="1">
    <source>
        <dbReference type="SAM" id="MobiDB-lite"/>
    </source>
</evidence>
<proteinExistence type="predicted"/>
<feature type="region of interest" description="Disordered" evidence="1">
    <location>
        <begin position="93"/>
        <end position="127"/>
    </location>
</feature>
<feature type="non-terminal residue" evidence="2">
    <location>
        <position position="1"/>
    </location>
</feature>
<evidence type="ECO:0000313" key="2">
    <source>
        <dbReference type="EMBL" id="CRZ03868.1"/>
    </source>
</evidence>
<organism evidence="2">
    <name type="scientific">Spongospora subterranea</name>
    <dbReference type="NCBI Taxonomy" id="70186"/>
    <lineage>
        <taxon>Eukaryota</taxon>
        <taxon>Sar</taxon>
        <taxon>Rhizaria</taxon>
        <taxon>Endomyxa</taxon>
        <taxon>Phytomyxea</taxon>
        <taxon>Plasmodiophorida</taxon>
        <taxon>Plasmodiophoridae</taxon>
        <taxon>Spongospora</taxon>
    </lineage>
</organism>
<dbReference type="EMBL" id="HACM01003426">
    <property type="protein sequence ID" value="CRZ03868.1"/>
    <property type="molecule type" value="Transcribed_RNA"/>
</dbReference>